<gene>
    <name evidence="1" type="ORF">AMURIS_02507</name>
</gene>
<keyword evidence="2" id="KW-1185">Reference proteome</keyword>
<dbReference type="AlphaFoldDB" id="A0A2K4ZH84"/>
<evidence type="ECO:0000313" key="2">
    <source>
        <dbReference type="Proteomes" id="UP000236311"/>
    </source>
</evidence>
<dbReference type="Proteomes" id="UP000236311">
    <property type="component" value="Unassembled WGS sequence"/>
</dbReference>
<reference evidence="1 2" key="1">
    <citation type="submission" date="2018-01" db="EMBL/GenBank/DDBJ databases">
        <authorList>
            <person name="Gaut B.S."/>
            <person name="Morton B.R."/>
            <person name="Clegg M.T."/>
            <person name="Duvall M.R."/>
        </authorList>
    </citation>
    <scope>NUCLEOTIDE SEQUENCE [LARGE SCALE GENOMIC DNA]</scope>
    <source>
        <strain evidence="1">GP69</strain>
    </source>
</reference>
<name>A0A2K4ZH84_9FIRM</name>
<protein>
    <submittedName>
        <fullName evidence="1">Uncharacterized protein</fullName>
    </submittedName>
</protein>
<organism evidence="1 2">
    <name type="scientific">Acetatifactor muris</name>
    <dbReference type="NCBI Taxonomy" id="879566"/>
    <lineage>
        <taxon>Bacteria</taxon>
        <taxon>Bacillati</taxon>
        <taxon>Bacillota</taxon>
        <taxon>Clostridia</taxon>
        <taxon>Lachnospirales</taxon>
        <taxon>Lachnospiraceae</taxon>
        <taxon>Acetatifactor</taxon>
    </lineage>
</organism>
<accession>A0A2K4ZH84</accession>
<dbReference type="OrthoDB" id="9909511at2"/>
<dbReference type="RefSeq" id="WP_103239859.1">
    <property type="nucleotide sequence ID" value="NZ_JANJZD010000010.1"/>
</dbReference>
<dbReference type="EMBL" id="OFSM01000011">
    <property type="protein sequence ID" value="SOY29786.1"/>
    <property type="molecule type" value="Genomic_DNA"/>
</dbReference>
<sequence length="93" mass="10998">MYKHQEQFLKVTQEYNRQISLLLGMAEKANRKQIEQFTPILQKLKSSLQKMTNQQERFKQCVHNPGKYKALLQPYISLLDETKAEIEKVGEKT</sequence>
<proteinExistence type="predicted"/>
<evidence type="ECO:0000313" key="1">
    <source>
        <dbReference type="EMBL" id="SOY29786.1"/>
    </source>
</evidence>